<dbReference type="AlphaFoldDB" id="A0A163A8L5"/>
<gene>
    <name evidence="1" type="ORF">PHYBLDRAFT_72725</name>
</gene>
<evidence type="ECO:0000313" key="1">
    <source>
        <dbReference type="EMBL" id="OAD71791.1"/>
    </source>
</evidence>
<dbReference type="EMBL" id="KV440985">
    <property type="protein sequence ID" value="OAD71791.1"/>
    <property type="molecule type" value="Genomic_DNA"/>
</dbReference>
<protein>
    <recommendedName>
        <fullName evidence="3">RNase H type-1 domain-containing protein</fullName>
    </recommendedName>
</protein>
<dbReference type="VEuPathDB" id="FungiDB:PHYBLDRAFT_72725"/>
<sequence>MLFPKSLLNQLVYIIDTKRFRDIRYVWASRKSITAESTNETIIIQVDCRDAGEDDSYDSGHRGSTTSYQVFIMRFCTMKELNWWMTQSQAKNGLMITTRTNSVMKEPAVMIHVDALDSGWGVTSSMVETAGYWTDEEKEMSINVRELKMILFALQLHAQKYKNCIIQIFSDNTTALKYAKKYVARVVGTNDDRHICLPSKYTTKRFLELPAGSRRSSDQCISTTLAENRTLLTPPMAVDPTSDTEIERRSSEDISDDNTRLVKPVLVADDSTTNCVNINTNTTAQFVEFDRMAIIREYQVRQEINEKVATYIRGANRSSTHKSYDNLWMKWVR</sequence>
<dbReference type="GeneID" id="29003609"/>
<keyword evidence="2" id="KW-1185">Reference proteome</keyword>
<evidence type="ECO:0000313" key="2">
    <source>
        <dbReference type="Proteomes" id="UP000077315"/>
    </source>
</evidence>
<dbReference type="OrthoDB" id="2290035at2759"/>
<dbReference type="InParanoid" id="A0A163A8L5"/>
<proteinExistence type="predicted"/>
<dbReference type="CDD" id="cd09275">
    <property type="entry name" value="RNase_HI_RT_DIRS1"/>
    <property type="match status" value="1"/>
</dbReference>
<name>A0A163A8L5_PHYB8</name>
<dbReference type="Proteomes" id="UP000077315">
    <property type="component" value="Unassembled WGS sequence"/>
</dbReference>
<reference evidence="2" key="1">
    <citation type="submission" date="2015-06" db="EMBL/GenBank/DDBJ databases">
        <title>Expansion of signal transduction pathways in fungi by whole-genome duplication.</title>
        <authorList>
            <consortium name="DOE Joint Genome Institute"/>
            <person name="Corrochano L.M."/>
            <person name="Kuo A."/>
            <person name="Marcet-Houben M."/>
            <person name="Polaino S."/>
            <person name="Salamov A."/>
            <person name="Villalobos J.M."/>
            <person name="Alvarez M.I."/>
            <person name="Avalos J."/>
            <person name="Benito E.P."/>
            <person name="Benoit I."/>
            <person name="Burger G."/>
            <person name="Camino L.P."/>
            <person name="Canovas D."/>
            <person name="Cerda-Olmedo E."/>
            <person name="Cheng J.-F."/>
            <person name="Dominguez A."/>
            <person name="Elias M."/>
            <person name="Eslava A.P."/>
            <person name="Glaser F."/>
            <person name="Grimwood J."/>
            <person name="Gutierrez G."/>
            <person name="Heitman J."/>
            <person name="Henrissat B."/>
            <person name="Iturriaga E.A."/>
            <person name="Lang B.F."/>
            <person name="Lavin J.L."/>
            <person name="Lee S."/>
            <person name="Li W."/>
            <person name="Lindquist E."/>
            <person name="Lopez-Garcia S."/>
            <person name="Luque E.M."/>
            <person name="Marcos A.T."/>
            <person name="Martin J."/>
            <person name="McCluskey K."/>
            <person name="Medina H.R."/>
            <person name="Miralles-Duran A."/>
            <person name="Miyazaki A."/>
            <person name="Munoz-Torres E."/>
            <person name="Oguiza J.A."/>
            <person name="Ohm R."/>
            <person name="Olmedo M."/>
            <person name="Orejas M."/>
            <person name="Ortiz-Castellanos L."/>
            <person name="Pisabarro A.G."/>
            <person name="Rodriguez-Romero J."/>
            <person name="Ruiz-Herrera J."/>
            <person name="Ruiz-Vazquez R."/>
            <person name="Sanz C."/>
            <person name="Schackwitz W."/>
            <person name="Schmutz J."/>
            <person name="Shahriari M."/>
            <person name="Shelest E."/>
            <person name="Silva-Franco F."/>
            <person name="Soanes D."/>
            <person name="Syed K."/>
            <person name="Tagua V.G."/>
            <person name="Talbot N.J."/>
            <person name="Thon M."/>
            <person name="De vries R.P."/>
            <person name="Wiebenga A."/>
            <person name="Yadav J.S."/>
            <person name="Braun E.L."/>
            <person name="Baker S."/>
            <person name="Garre V."/>
            <person name="Horwitz B."/>
            <person name="Torres-Martinez S."/>
            <person name="Idnurm A."/>
            <person name="Herrera-Estrella A."/>
            <person name="Gabaldon T."/>
            <person name="Grigoriev I.V."/>
        </authorList>
    </citation>
    <scope>NUCLEOTIDE SEQUENCE [LARGE SCALE GENOMIC DNA]</scope>
    <source>
        <strain evidence="2">NRRL 1555(-)</strain>
    </source>
</reference>
<organism evidence="1 2">
    <name type="scientific">Phycomyces blakesleeanus (strain ATCC 8743b / DSM 1359 / FGSC 10004 / NBRC 33097 / NRRL 1555)</name>
    <dbReference type="NCBI Taxonomy" id="763407"/>
    <lineage>
        <taxon>Eukaryota</taxon>
        <taxon>Fungi</taxon>
        <taxon>Fungi incertae sedis</taxon>
        <taxon>Mucoromycota</taxon>
        <taxon>Mucoromycotina</taxon>
        <taxon>Mucoromycetes</taxon>
        <taxon>Mucorales</taxon>
        <taxon>Phycomycetaceae</taxon>
        <taxon>Phycomyces</taxon>
    </lineage>
</organism>
<dbReference type="RefSeq" id="XP_018289831.1">
    <property type="nucleotide sequence ID" value="XM_018442703.1"/>
</dbReference>
<evidence type="ECO:0008006" key="3">
    <source>
        <dbReference type="Google" id="ProtNLM"/>
    </source>
</evidence>
<accession>A0A163A8L5</accession>